<evidence type="ECO:0000256" key="5">
    <source>
        <dbReference type="PIRSR" id="PIRSR000137-2"/>
    </source>
</evidence>
<feature type="domain" description="Glucose-methanol-choline oxidoreductase N-terminal" evidence="8">
    <location>
        <begin position="252"/>
        <end position="266"/>
    </location>
</feature>
<evidence type="ECO:0000259" key="8">
    <source>
        <dbReference type="PROSITE" id="PS00624"/>
    </source>
</evidence>
<keyword evidence="3 6" id="KW-0285">Flavoprotein</keyword>
<feature type="domain" description="Glucose-methanol-choline oxidoreductase N-terminal" evidence="7">
    <location>
        <begin position="80"/>
        <end position="103"/>
    </location>
</feature>
<dbReference type="AlphaFoldDB" id="A0A0D5A059"/>
<keyword evidence="9" id="KW-0560">Oxidoreductase</keyword>
<evidence type="ECO:0000256" key="4">
    <source>
        <dbReference type="ARBA" id="ARBA00022827"/>
    </source>
</evidence>
<dbReference type="PROSITE" id="PS00623">
    <property type="entry name" value="GMC_OXRED_1"/>
    <property type="match status" value="1"/>
</dbReference>
<reference evidence="9" key="1">
    <citation type="submission" date="2014-06" db="EMBL/GenBank/DDBJ databases">
        <title>Molecular and ecological studies on carbamate pesticide degrading bacteria isolated from agricultural soils.</title>
        <authorList>
            <person name="Kim D.-U."/>
            <person name="Ka J.-O."/>
        </authorList>
    </citation>
    <scope>NUCLEOTIDE SEQUENCE</scope>
    <source>
        <strain evidence="9">JE1</strain>
        <plasmid evidence="9">pJE1</plasmid>
    </source>
</reference>
<keyword evidence="9" id="KW-0614">Plasmid</keyword>
<dbReference type="PROSITE" id="PS00624">
    <property type="entry name" value="GMC_OXRED_2"/>
    <property type="match status" value="1"/>
</dbReference>
<dbReference type="EMBL" id="KM017071">
    <property type="protein sequence ID" value="AJW29568.1"/>
    <property type="molecule type" value="Genomic_DNA"/>
</dbReference>
<name>A0A0D5A059_9SPHN</name>
<dbReference type="Pfam" id="PF05199">
    <property type="entry name" value="GMC_oxred_C"/>
    <property type="match status" value="1"/>
</dbReference>
<geneLocation type="plasmid" evidence="9">
    <name>pJE1</name>
</geneLocation>
<dbReference type="PANTHER" id="PTHR11552:SF147">
    <property type="entry name" value="CHOLINE DEHYDROGENASE, MITOCHONDRIAL"/>
    <property type="match status" value="1"/>
</dbReference>
<evidence type="ECO:0000313" key="9">
    <source>
        <dbReference type="EMBL" id="AJW29568.1"/>
    </source>
</evidence>
<dbReference type="GO" id="GO:0050660">
    <property type="term" value="F:flavin adenine dinucleotide binding"/>
    <property type="evidence" value="ECO:0007669"/>
    <property type="project" value="InterPro"/>
</dbReference>
<dbReference type="InterPro" id="IPR000172">
    <property type="entry name" value="GMC_OxRdtase_N"/>
</dbReference>
<dbReference type="EC" id="1.1.99.1" evidence="9"/>
<evidence type="ECO:0000256" key="1">
    <source>
        <dbReference type="ARBA" id="ARBA00001974"/>
    </source>
</evidence>
<dbReference type="PIRSF" id="PIRSF000137">
    <property type="entry name" value="Alcohol_oxidase"/>
    <property type="match status" value="1"/>
</dbReference>
<gene>
    <name evidence="9" type="ORF">pJE1_146</name>
</gene>
<proteinExistence type="inferred from homology"/>
<dbReference type="InterPro" id="IPR012132">
    <property type="entry name" value="GMC_OxRdtase"/>
</dbReference>
<dbReference type="RefSeq" id="WP_217895313.1">
    <property type="nucleotide sequence ID" value="NZ_KM017071.1"/>
</dbReference>
<evidence type="ECO:0000256" key="2">
    <source>
        <dbReference type="ARBA" id="ARBA00010790"/>
    </source>
</evidence>
<comment type="similarity">
    <text evidence="2 6">Belongs to the GMC oxidoreductase family.</text>
</comment>
<feature type="binding site" evidence="5">
    <location>
        <position position="217"/>
    </location>
    <ligand>
        <name>FAD</name>
        <dbReference type="ChEBI" id="CHEBI:57692"/>
    </ligand>
</feature>
<dbReference type="InterPro" id="IPR007867">
    <property type="entry name" value="GMC_OxRtase_C"/>
</dbReference>
<keyword evidence="4 5" id="KW-0274">FAD</keyword>
<comment type="cofactor">
    <cofactor evidence="1 5">
        <name>FAD</name>
        <dbReference type="ChEBI" id="CHEBI:57692"/>
    </cofactor>
</comment>
<dbReference type="Gene3D" id="3.30.560.10">
    <property type="entry name" value="Glucose Oxidase, domain 3"/>
    <property type="match status" value="1"/>
</dbReference>
<organism evidence="9">
    <name type="scientific">Sphingomonas sp. JE1</name>
    <dbReference type="NCBI Taxonomy" id="1628059"/>
    <lineage>
        <taxon>Bacteria</taxon>
        <taxon>Pseudomonadati</taxon>
        <taxon>Pseudomonadota</taxon>
        <taxon>Alphaproteobacteria</taxon>
        <taxon>Sphingomonadales</taxon>
        <taxon>Sphingomonadaceae</taxon>
        <taxon>Sphingomonas</taxon>
    </lineage>
</organism>
<dbReference type="Pfam" id="PF00732">
    <property type="entry name" value="GMC_oxred_N"/>
    <property type="match status" value="1"/>
</dbReference>
<accession>A0A0D5A059</accession>
<feature type="binding site" evidence="5">
    <location>
        <position position="82"/>
    </location>
    <ligand>
        <name>FAD</name>
        <dbReference type="ChEBI" id="CHEBI:57692"/>
    </ligand>
</feature>
<evidence type="ECO:0000256" key="3">
    <source>
        <dbReference type="ARBA" id="ARBA00022630"/>
    </source>
</evidence>
<sequence>MWDYIIVGAGSAGCVLANRLSADPRNQVLLLETGGSDRPMKFHIPALGPFAALGDPDSDWMLHTEPDPSRGGKRDMFHRGKVLGGSSAVNGTIYVRGNRGDYDHWAQLGNRGWDYENLLAYFRKMEHAGADMSSSYGHDGPLWISRTRGPHPLAHVFIDAMRELGVPSNPDYNGEVQTGAAITHVNQRNGWRWSSSRAYLDPIRKRPNLKVETGVLVTRVILNGGRAVGVEVSRGGRLDTIDCAGEVVLSASAFNSPKLLMLSGIGDPGHLREHGIDVAYANRHVGLNLHEHVGLPVSAFVSRRTLNLDVNAIGRLKHGLRFLLTNGGPASYIFPAVAFAKLDPHAEYPDLQFHFGPFASELTPEGPRMLERPGVTIQPNVNRTRSRGSVRLATSDPMAPPCIQPNMLGDPYDLATLTAGVRFSREIFRSKAFAPYYSGDHRPGPEVQSDADLEDYVRQRAVPCYHPAGTVKMGIDDASVVDPELRVRGIRALRVVDSSIIPQLPCGNINAITMAIAEKGADLILQSNSSAAMAA</sequence>
<dbReference type="PANTHER" id="PTHR11552">
    <property type="entry name" value="GLUCOSE-METHANOL-CHOLINE GMC OXIDOREDUCTASE"/>
    <property type="match status" value="1"/>
</dbReference>
<dbReference type="SUPFAM" id="SSF51905">
    <property type="entry name" value="FAD/NAD(P)-binding domain"/>
    <property type="match status" value="1"/>
</dbReference>
<dbReference type="InterPro" id="IPR036188">
    <property type="entry name" value="FAD/NAD-bd_sf"/>
</dbReference>
<evidence type="ECO:0000256" key="6">
    <source>
        <dbReference type="RuleBase" id="RU003968"/>
    </source>
</evidence>
<dbReference type="Gene3D" id="3.50.50.60">
    <property type="entry name" value="FAD/NAD(P)-binding domain"/>
    <property type="match status" value="1"/>
</dbReference>
<dbReference type="SUPFAM" id="SSF54373">
    <property type="entry name" value="FAD-linked reductases, C-terminal domain"/>
    <property type="match status" value="1"/>
</dbReference>
<protein>
    <submittedName>
        <fullName evidence="9">Choline dehydrogenase</fullName>
        <ecNumber evidence="9">1.1.99.1</ecNumber>
    </submittedName>
</protein>
<evidence type="ECO:0000259" key="7">
    <source>
        <dbReference type="PROSITE" id="PS00623"/>
    </source>
</evidence>
<dbReference type="GO" id="GO:0008812">
    <property type="term" value="F:choline dehydrogenase activity"/>
    <property type="evidence" value="ECO:0007669"/>
    <property type="project" value="UniProtKB-EC"/>
</dbReference>